<name>A0ABQ4YGY4_9ASTR</name>
<dbReference type="Proteomes" id="UP001151760">
    <property type="component" value="Unassembled WGS sequence"/>
</dbReference>
<accession>A0ABQ4YGY4</accession>
<dbReference type="EMBL" id="BQNB010010391">
    <property type="protein sequence ID" value="GJS76661.1"/>
    <property type="molecule type" value="Genomic_DNA"/>
</dbReference>
<sequence length="87" mass="10048">MWVRMSETKMERLDESLIEKFDISFALTIDVHVILSKQRWMIRNSKIVEQSHDEVYGCLKGDSGNSGGKRLAISMVEDAWLSEKEDV</sequence>
<organism evidence="1 2">
    <name type="scientific">Tanacetum coccineum</name>
    <dbReference type="NCBI Taxonomy" id="301880"/>
    <lineage>
        <taxon>Eukaryota</taxon>
        <taxon>Viridiplantae</taxon>
        <taxon>Streptophyta</taxon>
        <taxon>Embryophyta</taxon>
        <taxon>Tracheophyta</taxon>
        <taxon>Spermatophyta</taxon>
        <taxon>Magnoliopsida</taxon>
        <taxon>eudicotyledons</taxon>
        <taxon>Gunneridae</taxon>
        <taxon>Pentapetalae</taxon>
        <taxon>asterids</taxon>
        <taxon>campanulids</taxon>
        <taxon>Asterales</taxon>
        <taxon>Asteraceae</taxon>
        <taxon>Asteroideae</taxon>
        <taxon>Anthemideae</taxon>
        <taxon>Anthemidinae</taxon>
        <taxon>Tanacetum</taxon>
    </lineage>
</organism>
<evidence type="ECO:0000313" key="1">
    <source>
        <dbReference type="EMBL" id="GJS76661.1"/>
    </source>
</evidence>
<evidence type="ECO:0008006" key="3">
    <source>
        <dbReference type="Google" id="ProtNLM"/>
    </source>
</evidence>
<protein>
    <recommendedName>
        <fullName evidence="3">DUF4283 domain-containing protein</fullName>
    </recommendedName>
</protein>
<reference evidence="1" key="2">
    <citation type="submission" date="2022-01" db="EMBL/GenBank/DDBJ databases">
        <authorList>
            <person name="Yamashiro T."/>
            <person name="Shiraishi A."/>
            <person name="Satake H."/>
            <person name="Nakayama K."/>
        </authorList>
    </citation>
    <scope>NUCLEOTIDE SEQUENCE</scope>
</reference>
<reference evidence="1" key="1">
    <citation type="journal article" date="2022" name="Int. J. Mol. Sci.">
        <title>Draft Genome of Tanacetum Coccineum: Genomic Comparison of Closely Related Tanacetum-Family Plants.</title>
        <authorList>
            <person name="Yamashiro T."/>
            <person name="Shiraishi A."/>
            <person name="Nakayama K."/>
            <person name="Satake H."/>
        </authorList>
    </citation>
    <scope>NUCLEOTIDE SEQUENCE</scope>
</reference>
<gene>
    <name evidence="1" type="ORF">Tco_0726542</name>
</gene>
<keyword evidence="2" id="KW-1185">Reference proteome</keyword>
<comment type="caution">
    <text evidence="1">The sequence shown here is derived from an EMBL/GenBank/DDBJ whole genome shotgun (WGS) entry which is preliminary data.</text>
</comment>
<evidence type="ECO:0000313" key="2">
    <source>
        <dbReference type="Proteomes" id="UP001151760"/>
    </source>
</evidence>
<proteinExistence type="predicted"/>